<evidence type="ECO:0000259" key="2">
    <source>
        <dbReference type="Pfam" id="PF21247"/>
    </source>
</evidence>
<comment type="caution">
    <text evidence="3">The sequence shown here is derived from an EMBL/GenBank/DDBJ whole genome shotgun (WGS) entry which is preliminary data.</text>
</comment>
<dbReference type="Pfam" id="PF21247">
    <property type="entry name" value="Fic-like_C"/>
    <property type="match status" value="1"/>
</dbReference>
<evidence type="ECO:0000313" key="4">
    <source>
        <dbReference type="Proteomes" id="UP001065682"/>
    </source>
</evidence>
<sequence>MKRLGLFVSSHQKEFAEERQAIRDYINGNPLFRRFFDAFLFEDLPASGQRPDKAYLTEVDRCDVYLCLLGNEYGHEDADGLSPTEREFDRATAGGKERLVFVKGSNDSVRGPKVRALLRRVEDQLIRRRFNSVPELTTEIYSSLVEYLAHTGMLRIRPFDASACTDATLDDISQEKIAEFLSRARRSRGYALDPDTPLRKALAHLNLLDGDQPSNAAVLLFGKQPQRFLITSEVKCLHFHGTEVSKPIPSYQIYKGTVFELVDQSLDFVLSKIACSIGTRAEGPTAPMNYEVPQEAVGEAIINAIAHRDYVSNASVQVMLFSDRLEVWNPGQLPPSLSPEALRAPHPSIPRNPLIAEPLFLTRYIEKAGTGTLDMIEQCSRAGLPPPEFRQDCGQFVQVLWRPERNGTTELKMGDQVGTKWGLSGDQVVVLRACVTEKSVSELMDVVGRTSRTKFRNSVLRPLMQAGFIEMTIPEKPRSSNQKYRITDTGRALLAGRETP</sequence>
<feature type="domain" description="Filamentation induced by cAMP protein Fic-like C-terminal" evidence="2">
    <location>
        <begin position="426"/>
        <end position="487"/>
    </location>
</feature>
<dbReference type="Gene3D" id="3.30.565.60">
    <property type="match status" value="1"/>
</dbReference>
<evidence type="ECO:0000259" key="1">
    <source>
        <dbReference type="Pfam" id="PF13271"/>
    </source>
</evidence>
<dbReference type="Proteomes" id="UP001065682">
    <property type="component" value="Unassembled WGS sequence"/>
</dbReference>
<dbReference type="InterPro" id="IPR049514">
    <property type="entry name" value="Fic-like_C"/>
</dbReference>
<proteinExistence type="predicted"/>
<dbReference type="Pfam" id="PF13749">
    <property type="entry name" value="HATPase_c_4"/>
    <property type="match status" value="1"/>
</dbReference>
<protein>
    <submittedName>
        <fullName evidence="3">DUF4062 domain-containing protein</fullName>
    </submittedName>
</protein>
<feature type="domain" description="DUF4062" evidence="1">
    <location>
        <begin position="7"/>
        <end position="91"/>
    </location>
</feature>
<dbReference type="AlphaFoldDB" id="A0A9E4ZP00"/>
<gene>
    <name evidence="3" type="ORF">FKB36_10815</name>
</gene>
<dbReference type="PANTHER" id="PTHR30595:SF6">
    <property type="entry name" value="SCHLAFEN ALBA-2 DOMAIN-CONTAINING PROTEIN"/>
    <property type="match status" value="1"/>
</dbReference>
<dbReference type="PANTHER" id="PTHR30595">
    <property type="entry name" value="GLPR-RELATED TRANSCRIPTIONAL REPRESSOR"/>
    <property type="match status" value="1"/>
</dbReference>
<dbReference type="InterPro" id="IPR025139">
    <property type="entry name" value="DUF4062"/>
</dbReference>
<evidence type="ECO:0000313" key="3">
    <source>
        <dbReference type="EMBL" id="MCT8337960.1"/>
    </source>
</evidence>
<dbReference type="EMBL" id="VHLL01000007">
    <property type="protein sequence ID" value="MCT8337960.1"/>
    <property type="molecule type" value="Genomic_DNA"/>
</dbReference>
<keyword evidence="4" id="KW-1185">Reference proteome</keyword>
<organism evidence="3 4">
    <name type="scientific">Methanoculleus formosensis</name>
    <dbReference type="NCBI Taxonomy" id="2590886"/>
    <lineage>
        <taxon>Archaea</taxon>
        <taxon>Methanobacteriati</taxon>
        <taxon>Methanobacteriota</taxon>
        <taxon>Stenosarchaea group</taxon>
        <taxon>Methanomicrobia</taxon>
        <taxon>Methanomicrobiales</taxon>
        <taxon>Methanomicrobiaceae</taxon>
        <taxon>Methanoculleus</taxon>
    </lineage>
</organism>
<dbReference type="RefSeq" id="WP_261598085.1">
    <property type="nucleotide sequence ID" value="NZ_VHLL01000007.1"/>
</dbReference>
<accession>A0A9E4ZP00</accession>
<reference evidence="3" key="1">
    <citation type="submission" date="2019-06" db="EMBL/GenBank/DDBJ databases">
        <title>Methanoculleus strain from Tamsui River, Taipei, Taiwan.</title>
        <authorList>
            <person name="You Y.-T."/>
            <person name="Chen S.-C."/>
            <person name="Lai S.-J."/>
            <person name="Lee Y.-C."/>
            <person name="Lai M.-C."/>
        </authorList>
    </citation>
    <scope>NUCLEOTIDE SEQUENCE</scope>
    <source>
        <strain evidence="3">Afa-1</strain>
    </source>
</reference>
<dbReference type="InterPro" id="IPR038475">
    <property type="entry name" value="RecG_C_sf"/>
</dbReference>
<dbReference type="Pfam" id="PF13271">
    <property type="entry name" value="DUF4062"/>
    <property type="match status" value="1"/>
</dbReference>
<name>A0A9E4ZP00_9EURY</name>